<dbReference type="Pfam" id="PF13855">
    <property type="entry name" value="LRR_8"/>
    <property type="match status" value="3"/>
</dbReference>
<name>A0ABQ9EDJ7_TEGGR</name>
<dbReference type="CDD" id="cd00143">
    <property type="entry name" value="PP2Cc"/>
    <property type="match status" value="1"/>
</dbReference>
<dbReference type="InterPro" id="IPR001849">
    <property type="entry name" value="PH_domain"/>
</dbReference>
<dbReference type="InterPro" id="IPR011993">
    <property type="entry name" value="PH-like_dom_sf"/>
</dbReference>
<feature type="domain" description="PPM-type phosphatase" evidence="4">
    <location>
        <begin position="632"/>
        <end position="843"/>
    </location>
</feature>
<dbReference type="Proteomes" id="UP001217089">
    <property type="component" value="Unassembled WGS sequence"/>
</dbReference>
<dbReference type="InterPro" id="IPR001932">
    <property type="entry name" value="PPM-type_phosphatase-like_dom"/>
</dbReference>
<reference evidence="5 6" key="1">
    <citation type="submission" date="2022-12" db="EMBL/GenBank/DDBJ databases">
        <title>Chromosome-level genome of Tegillarca granosa.</title>
        <authorList>
            <person name="Kim J."/>
        </authorList>
    </citation>
    <scope>NUCLEOTIDE SEQUENCE [LARGE SCALE GENOMIC DNA]</scope>
    <source>
        <strain evidence="5">Teg-2019</strain>
        <tissue evidence="5">Adductor muscle</tissue>
    </source>
</reference>
<dbReference type="SUPFAM" id="SSF50729">
    <property type="entry name" value="PH domain-like"/>
    <property type="match status" value="1"/>
</dbReference>
<dbReference type="SMART" id="SM00233">
    <property type="entry name" value="PH"/>
    <property type="match status" value="1"/>
</dbReference>
<dbReference type="SUPFAM" id="SSF81606">
    <property type="entry name" value="PP2C-like"/>
    <property type="match status" value="1"/>
</dbReference>
<dbReference type="PROSITE" id="PS51746">
    <property type="entry name" value="PPM_2"/>
    <property type="match status" value="1"/>
</dbReference>
<dbReference type="Gene3D" id="2.30.29.30">
    <property type="entry name" value="Pleckstrin-homology domain (PH domain)/Phosphotyrosine-binding domain (PTB)"/>
    <property type="match status" value="1"/>
</dbReference>
<dbReference type="Pfam" id="PF00169">
    <property type="entry name" value="PH"/>
    <property type="match status" value="1"/>
</dbReference>
<dbReference type="InterPro" id="IPR001611">
    <property type="entry name" value="Leu-rich_rpt"/>
</dbReference>
<dbReference type="EMBL" id="JARBDR010000917">
    <property type="protein sequence ID" value="KAJ8302491.1"/>
    <property type="molecule type" value="Genomic_DNA"/>
</dbReference>
<dbReference type="Pfam" id="PF13516">
    <property type="entry name" value="LRR_6"/>
    <property type="match status" value="2"/>
</dbReference>
<dbReference type="InterPro" id="IPR032675">
    <property type="entry name" value="LRR_dom_sf"/>
</dbReference>
<dbReference type="SMART" id="SM00364">
    <property type="entry name" value="LRR_BAC"/>
    <property type="match status" value="10"/>
</dbReference>
<dbReference type="SMART" id="SM00369">
    <property type="entry name" value="LRR_TYP"/>
    <property type="match status" value="10"/>
</dbReference>
<dbReference type="InterPro" id="IPR003591">
    <property type="entry name" value="Leu-rich_rpt_typical-subtyp"/>
</dbReference>
<evidence type="ECO:0008006" key="7">
    <source>
        <dbReference type="Google" id="ProtNLM"/>
    </source>
</evidence>
<dbReference type="Gene3D" id="3.60.40.10">
    <property type="entry name" value="PPM-type phosphatase domain"/>
    <property type="match status" value="1"/>
</dbReference>
<sequence>MTFCMTKQVMSNKSKPISDSTYSRNQLSGNVYVRKGKLIYQWVKRLCVISGTRLLIYRDKNKNSKPTVVQLAKGSVEEVQIKNHQRCLKLTSSLQGDRSVYLSFTDDADYAKWLRKAKKATAKLPSKADLSNCHLEFLPETVFINEGLQFLNLRHNVLKERPIEEDIYTIGWLDDLPRFYNLRSLNLADNDLHTFPLALCKIKTLTELNIASNKISDLPGEIVEMTSLQILHVHNNHLSVLPEEMVLMKSLSVLVLAFNHFTTVPDILLQSHHTPLSLDSIIMAGNRIERLSHDLLSKMKHIKKIDLRMNYLSLLPKLLTHLDVRDNSVTDLDVRALKALEYLNCERNNMHSLQVNGMSLKNLFAAHNEIESLSINPKPEWLVTMDISHNKLTSLPSWLSECFFMVKVNASHNKLSELPDRFFVMAPKLKIIKLDIENPVVEELHLDHNLLEDLPYEFLYKSTKLRYLNLTKNKLTVIPKPNSNESLNRLQELYLSANQLEDAAVSVVCCFTRLRILHLAHNKITIIHNRDIAKLESLQELNVSGNVLRSLPASLGKHSKLQCLRANTNLLRELPDFKNSPNLKALDVGSNRLSDVSMTNLMSSQVNLLDISGNPDIMLDTGELGQISNWKKICTVDMTGQNRSLLDIRQAPYENTGQPWQTGLSLTSGMRNKKLKSIGQKVGAASAICHIRKSIESSSHYMLNVANVGDTEVIISRRGEAVPMSRLFLIHSDREERQRICKSDGIVTEDGRVDGVTFCTRLIGGSYLFPHVLPEPHVTSLNLHPDDQLIIIANNGLWKYISYQDAVNEIMDIPDPVIAAKRLQDLAQGYGSRESIGVLVIRLLLSDEERTKMKGLLQNQFHNEQSIIAQLREKDLEREAERKRRKASEMSDDVPMDIVKLKGPGKKRMQANELFSEDVDGVYVKLKYGPENVIANPSNWETILQRRLTEEVKNMELQSVFGSIDGEDLDAKFGPNETPDNWTASIQKTPKHTVYPNPTPCKPIQPTQITHVQSLIEPSISTESVEFRKEYKMPINLDRDAVLFHEMQMARARNHGTSTDSMASTQSVPASVSFKDIETRSKSSSHSIEVLIRPPSLSPTQASYGGSFPTSGTINNRVMSLDRKGRIPGSCPDVVPQDHIDEAPIIQDEDQLDHHSDEVNNKINEMGDNFIGTKVDLN</sequence>
<dbReference type="InterPro" id="IPR036457">
    <property type="entry name" value="PPM-type-like_dom_sf"/>
</dbReference>
<evidence type="ECO:0000313" key="5">
    <source>
        <dbReference type="EMBL" id="KAJ8302491.1"/>
    </source>
</evidence>
<proteinExistence type="predicted"/>
<evidence type="ECO:0000256" key="2">
    <source>
        <dbReference type="ARBA" id="ARBA00022737"/>
    </source>
</evidence>
<dbReference type="Pfam" id="PF00481">
    <property type="entry name" value="PP2C"/>
    <property type="match status" value="1"/>
</dbReference>
<dbReference type="PROSITE" id="PS51450">
    <property type="entry name" value="LRR"/>
    <property type="match status" value="2"/>
</dbReference>
<accession>A0ABQ9EDJ7</accession>
<protein>
    <recommendedName>
        <fullName evidence="7">PH domain-containing protein</fullName>
    </recommendedName>
</protein>
<organism evidence="5 6">
    <name type="scientific">Tegillarca granosa</name>
    <name type="common">Malaysian cockle</name>
    <name type="synonym">Anadara granosa</name>
    <dbReference type="NCBI Taxonomy" id="220873"/>
    <lineage>
        <taxon>Eukaryota</taxon>
        <taxon>Metazoa</taxon>
        <taxon>Spiralia</taxon>
        <taxon>Lophotrochozoa</taxon>
        <taxon>Mollusca</taxon>
        <taxon>Bivalvia</taxon>
        <taxon>Autobranchia</taxon>
        <taxon>Pteriomorphia</taxon>
        <taxon>Arcoida</taxon>
        <taxon>Arcoidea</taxon>
        <taxon>Arcidae</taxon>
        <taxon>Tegillarca</taxon>
    </lineage>
</organism>
<dbReference type="SMART" id="SM00332">
    <property type="entry name" value="PP2Cc"/>
    <property type="match status" value="1"/>
</dbReference>
<feature type="domain" description="PH" evidence="3">
    <location>
        <begin position="24"/>
        <end position="122"/>
    </location>
</feature>
<evidence type="ECO:0000259" key="4">
    <source>
        <dbReference type="PROSITE" id="PS51746"/>
    </source>
</evidence>
<evidence type="ECO:0000259" key="3">
    <source>
        <dbReference type="PROSITE" id="PS50003"/>
    </source>
</evidence>
<dbReference type="SUPFAM" id="SSF52058">
    <property type="entry name" value="L domain-like"/>
    <property type="match status" value="2"/>
</dbReference>
<dbReference type="Gene3D" id="3.80.10.10">
    <property type="entry name" value="Ribonuclease Inhibitor"/>
    <property type="match status" value="3"/>
</dbReference>
<keyword evidence="6" id="KW-1185">Reference proteome</keyword>
<evidence type="ECO:0000313" key="6">
    <source>
        <dbReference type="Proteomes" id="UP001217089"/>
    </source>
</evidence>
<evidence type="ECO:0000256" key="1">
    <source>
        <dbReference type="ARBA" id="ARBA00022614"/>
    </source>
</evidence>
<dbReference type="PANTHER" id="PTHR24366">
    <property type="entry name" value="IG(IMMUNOGLOBULIN) AND LRR(LEUCINE RICH REPEAT) DOMAINS"/>
    <property type="match status" value="1"/>
</dbReference>
<dbReference type="PANTHER" id="PTHR24366:SF96">
    <property type="entry name" value="LEUCINE RICH REPEAT CONTAINING 53"/>
    <property type="match status" value="1"/>
</dbReference>
<dbReference type="PROSITE" id="PS50003">
    <property type="entry name" value="PH_DOMAIN"/>
    <property type="match status" value="1"/>
</dbReference>
<comment type="caution">
    <text evidence="5">The sequence shown here is derived from an EMBL/GenBank/DDBJ whole genome shotgun (WGS) entry which is preliminary data.</text>
</comment>
<keyword evidence="1" id="KW-0433">Leucine-rich repeat</keyword>
<gene>
    <name evidence="5" type="ORF">KUTeg_018887</name>
</gene>
<keyword evidence="2" id="KW-0677">Repeat</keyword>